<sequence length="109" mass="12500">TDGEGVERNWSWLNMATWSISVMGPGSHEDTIDDFCGFSNWKKVVALGESMLCLSVLWEGHKVELLEWEASVKAWEQDHDLPCPYDYPEEDGLSMDEVRLQIAEEEHAR</sequence>
<reference evidence="1" key="1">
    <citation type="submission" date="2023-03" db="EMBL/GenBank/DDBJ databases">
        <title>Massive genome expansion in bonnet fungi (Mycena s.s.) driven by repeated elements and novel gene families across ecological guilds.</title>
        <authorList>
            <consortium name="Lawrence Berkeley National Laboratory"/>
            <person name="Harder C.B."/>
            <person name="Miyauchi S."/>
            <person name="Viragh M."/>
            <person name="Kuo A."/>
            <person name="Thoen E."/>
            <person name="Andreopoulos B."/>
            <person name="Lu D."/>
            <person name="Skrede I."/>
            <person name="Drula E."/>
            <person name="Henrissat B."/>
            <person name="Morin E."/>
            <person name="Kohler A."/>
            <person name="Barry K."/>
            <person name="LaButti K."/>
            <person name="Morin E."/>
            <person name="Salamov A."/>
            <person name="Lipzen A."/>
            <person name="Mereny Z."/>
            <person name="Hegedus B."/>
            <person name="Baldrian P."/>
            <person name="Stursova M."/>
            <person name="Weitz H."/>
            <person name="Taylor A."/>
            <person name="Grigoriev I.V."/>
            <person name="Nagy L.G."/>
            <person name="Martin F."/>
            <person name="Kauserud H."/>
        </authorList>
    </citation>
    <scope>NUCLEOTIDE SEQUENCE</scope>
    <source>
        <strain evidence="1">CBHHK067</strain>
    </source>
</reference>
<proteinExistence type="predicted"/>
<protein>
    <submittedName>
        <fullName evidence="1">Uncharacterized protein</fullName>
    </submittedName>
</protein>
<evidence type="ECO:0000313" key="1">
    <source>
        <dbReference type="EMBL" id="KAJ7665643.1"/>
    </source>
</evidence>
<comment type="caution">
    <text evidence="1">The sequence shown here is derived from an EMBL/GenBank/DDBJ whole genome shotgun (WGS) entry which is preliminary data.</text>
</comment>
<name>A0AAD7CZ76_MYCRO</name>
<dbReference type="EMBL" id="JARKIE010000214">
    <property type="protein sequence ID" value="KAJ7665643.1"/>
    <property type="molecule type" value="Genomic_DNA"/>
</dbReference>
<dbReference type="Proteomes" id="UP001221757">
    <property type="component" value="Unassembled WGS sequence"/>
</dbReference>
<gene>
    <name evidence="1" type="ORF">B0H17DRAFT_906614</name>
</gene>
<dbReference type="AlphaFoldDB" id="A0AAD7CZ76"/>
<organism evidence="1 2">
    <name type="scientific">Mycena rosella</name>
    <name type="common">Pink bonnet</name>
    <name type="synonym">Agaricus rosellus</name>
    <dbReference type="NCBI Taxonomy" id="1033263"/>
    <lineage>
        <taxon>Eukaryota</taxon>
        <taxon>Fungi</taxon>
        <taxon>Dikarya</taxon>
        <taxon>Basidiomycota</taxon>
        <taxon>Agaricomycotina</taxon>
        <taxon>Agaricomycetes</taxon>
        <taxon>Agaricomycetidae</taxon>
        <taxon>Agaricales</taxon>
        <taxon>Marasmiineae</taxon>
        <taxon>Mycenaceae</taxon>
        <taxon>Mycena</taxon>
    </lineage>
</organism>
<keyword evidence="2" id="KW-1185">Reference proteome</keyword>
<accession>A0AAD7CZ76</accession>
<dbReference type="Pfam" id="PF18758">
    <property type="entry name" value="KDZ"/>
    <property type="match status" value="1"/>
</dbReference>
<feature type="non-terminal residue" evidence="1">
    <location>
        <position position="1"/>
    </location>
</feature>
<feature type="non-terminal residue" evidence="1">
    <location>
        <position position="109"/>
    </location>
</feature>
<dbReference type="InterPro" id="IPR040521">
    <property type="entry name" value="KDZ"/>
</dbReference>
<evidence type="ECO:0000313" key="2">
    <source>
        <dbReference type="Proteomes" id="UP001221757"/>
    </source>
</evidence>